<dbReference type="STRING" id="351605.Gura_1000"/>
<organism evidence="2 3">
    <name type="scientific">Geotalea uraniireducens (strain Rf4)</name>
    <name type="common">Geobacter uraniireducens</name>
    <dbReference type="NCBI Taxonomy" id="351605"/>
    <lineage>
        <taxon>Bacteria</taxon>
        <taxon>Pseudomonadati</taxon>
        <taxon>Thermodesulfobacteriota</taxon>
        <taxon>Desulfuromonadia</taxon>
        <taxon>Geobacterales</taxon>
        <taxon>Geobacteraceae</taxon>
        <taxon>Geotalea</taxon>
    </lineage>
</organism>
<dbReference type="AlphaFoldDB" id="A5GB34"/>
<accession>A5GB34</accession>
<dbReference type="Pfam" id="PF24292">
    <property type="entry name" value="DUF7479"/>
    <property type="match status" value="1"/>
</dbReference>
<evidence type="ECO:0000259" key="1">
    <source>
        <dbReference type="Pfam" id="PF24292"/>
    </source>
</evidence>
<dbReference type="HOGENOM" id="CLU_202418_0_0_7"/>
<gene>
    <name evidence="2" type="ordered locus">Gura_1000</name>
</gene>
<dbReference type="NCBIfam" id="NF045645">
    <property type="entry name" value="DVU_1557_fam"/>
    <property type="match status" value="1"/>
</dbReference>
<keyword evidence="3" id="KW-1185">Reference proteome</keyword>
<reference evidence="2 3" key="1">
    <citation type="submission" date="2007-05" db="EMBL/GenBank/DDBJ databases">
        <title>Complete sequence of Geobacter uraniireducens Rf4.</title>
        <authorList>
            <consortium name="US DOE Joint Genome Institute"/>
            <person name="Copeland A."/>
            <person name="Lucas S."/>
            <person name="Lapidus A."/>
            <person name="Barry K."/>
            <person name="Detter J.C."/>
            <person name="Glavina del Rio T."/>
            <person name="Hammon N."/>
            <person name="Israni S."/>
            <person name="Dalin E."/>
            <person name="Tice H."/>
            <person name="Pitluck S."/>
            <person name="Chertkov O."/>
            <person name="Brettin T."/>
            <person name="Bruce D."/>
            <person name="Han C."/>
            <person name="Schmutz J."/>
            <person name="Larimer F."/>
            <person name="Land M."/>
            <person name="Hauser L."/>
            <person name="Kyrpides N."/>
            <person name="Mikhailova N."/>
            <person name="Shelobolina E."/>
            <person name="Aklujkar M."/>
            <person name="Lovley D."/>
            <person name="Richardson P."/>
        </authorList>
    </citation>
    <scope>NUCLEOTIDE SEQUENCE [LARGE SCALE GENOMIC DNA]</scope>
    <source>
        <strain evidence="2 3">Rf4</strain>
    </source>
</reference>
<dbReference type="InterPro" id="IPR054656">
    <property type="entry name" value="DVU_1557-like"/>
</dbReference>
<evidence type="ECO:0000313" key="2">
    <source>
        <dbReference type="EMBL" id="ABQ25206.1"/>
    </source>
</evidence>
<dbReference type="EMBL" id="CP000698">
    <property type="protein sequence ID" value="ABQ25206.1"/>
    <property type="molecule type" value="Genomic_DNA"/>
</dbReference>
<dbReference type="RefSeq" id="WP_011937930.1">
    <property type="nucleotide sequence ID" value="NC_009483.1"/>
</dbReference>
<feature type="domain" description="DUF7479" evidence="1">
    <location>
        <begin position="9"/>
        <end position="67"/>
    </location>
</feature>
<dbReference type="Proteomes" id="UP000006695">
    <property type="component" value="Chromosome"/>
</dbReference>
<dbReference type="KEGG" id="gur:Gura_1000"/>
<protein>
    <recommendedName>
        <fullName evidence="1">DUF7479 domain-containing protein</fullName>
    </recommendedName>
</protein>
<name>A5GB34_GEOUR</name>
<sequence>MNLSEEAKGWSCTACGKPLEVVKVSFTYMKGNFEVDLPACSGCGLVLVSEELATGKMADAERILEDK</sequence>
<proteinExistence type="predicted"/>
<dbReference type="OrthoDB" id="1753012at2"/>
<dbReference type="InterPro" id="IPR055902">
    <property type="entry name" value="DUF7479"/>
</dbReference>
<evidence type="ECO:0000313" key="3">
    <source>
        <dbReference type="Proteomes" id="UP000006695"/>
    </source>
</evidence>